<feature type="compositionally biased region" description="Basic and acidic residues" evidence="1">
    <location>
        <begin position="484"/>
        <end position="561"/>
    </location>
</feature>
<dbReference type="AlphaFoldDB" id="A0A5N5D106"/>
<dbReference type="SUPFAM" id="SSF63748">
    <property type="entry name" value="Tudor/PWWP/MBT"/>
    <property type="match status" value="1"/>
</dbReference>
<feature type="compositionally biased region" description="Basic and acidic residues" evidence="1">
    <location>
        <begin position="316"/>
        <end position="326"/>
    </location>
</feature>
<dbReference type="InterPro" id="IPR000313">
    <property type="entry name" value="PWWP_dom"/>
</dbReference>
<feature type="compositionally biased region" description="Basic and acidic residues" evidence="1">
    <location>
        <begin position="361"/>
        <end position="379"/>
    </location>
</feature>
<protein>
    <submittedName>
        <fullName evidence="3">PWWP domain-containing protein 1</fullName>
    </submittedName>
</protein>
<accession>A0A5N5D106</accession>
<proteinExistence type="predicted"/>
<feature type="compositionally biased region" description="Basic and acidic residues" evidence="1">
    <location>
        <begin position="71"/>
        <end position="85"/>
    </location>
</feature>
<feature type="compositionally biased region" description="Low complexity" evidence="1">
    <location>
        <begin position="1"/>
        <end position="43"/>
    </location>
</feature>
<feature type="compositionally biased region" description="Basic and acidic residues" evidence="1">
    <location>
        <begin position="583"/>
        <end position="595"/>
    </location>
</feature>
<feature type="region of interest" description="Disordered" evidence="1">
    <location>
        <begin position="1"/>
        <end position="118"/>
    </location>
</feature>
<evidence type="ECO:0000259" key="2">
    <source>
        <dbReference type="PROSITE" id="PS50812"/>
    </source>
</evidence>
<feature type="region of interest" description="Disordered" evidence="1">
    <location>
        <begin position="258"/>
        <end position="379"/>
    </location>
</feature>
<name>A0A5N5D106_9PEZI</name>
<organism evidence="3 4">
    <name type="scientific">Lasiodiplodia theobromae</name>
    <dbReference type="NCBI Taxonomy" id="45133"/>
    <lineage>
        <taxon>Eukaryota</taxon>
        <taxon>Fungi</taxon>
        <taxon>Dikarya</taxon>
        <taxon>Ascomycota</taxon>
        <taxon>Pezizomycotina</taxon>
        <taxon>Dothideomycetes</taxon>
        <taxon>Dothideomycetes incertae sedis</taxon>
        <taxon>Botryosphaeriales</taxon>
        <taxon>Botryosphaeriaceae</taxon>
        <taxon>Lasiodiplodia</taxon>
    </lineage>
</organism>
<dbReference type="OrthoDB" id="62853at2759"/>
<reference evidence="3 4" key="1">
    <citation type="journal article" date="2019" name="Sci. Rep.">
        <title>A multi-omics analysis of the grapevine pathogen Lasiodiplodia theobromae reveals that temperature affects the expression of virulence- and pathogenicity-related genes.</title>
        <authorList>
            <person name="Felix C."/>
            <person name="Meneses R."/>
            <person name="Goncalves M.F.M."/>
            <person name="Tilleman L."/>
            <person name="Duarte A.S."/>
            <person name="Jorrin-Novo J.V."/>
            <person name="Van de Peer Y."/>
            <person name="Deforce D."/>
            <person name="Van Nieuwerburgh F."/>
            <person name="Esteves A.C."/>
            <person name="Alves A."/>
        </authorList>
    </citation>
    <scope>NUCLEOTIDE SEQUENCE [LARGE SCALE GENOMIC DNA]</scope>
    <source>
        <strain evidence="3 4">LA-SOL3</strain>
    </source>
</reference>
<feature type="compositionally biased region" description="Basic and acidic residues" evidence="1">
    <location>
        <begin position="44"/>
        <end position="58"/>
    </location>
</feature>
<feature type="compositionally biased region" description="Basic and acidic residues" evidence="1">
    <location>
        <begin position="258"/>
        <end position="280"/>
    </location>
</feature>
<feature type="region of interest" description="Disordered" evidence="1">
    <location>
        <begin position="471"/>
        <end position="601"/>
    </location>
</feature>
<feature type="domain" description="PWWP" evidence="2">
    <location>
        <begin position="130"/>
        <end position="201"/>
    </location>
</feature>
<gene>
    <name evidence="3" type="primary">pdp1</name>
    <name evidence="3" type="ORF">DBV05_g10015</name>
</gene>
<dbReference type="Pfam" id="PF00855">
    <property type="entry name" value="PWWP"/>
    <property type="match status" value="1"/>
</dbReference>
<dbReference type="EMBL" id="VCHE01000104">
    <property type="protein sequence ID" value="KAB2571349.1"/>
    <property type="molecule type" value="Genomic_DNA"/>
</dbReference>
<evidence type="ECO:0000256" key="1">
    <source>
        <dbReference type="SAM" id="MobiDB-lite"/>
    </source>
</evidence>
<sequence length="601" mass="65427">MADQAAAPAPAASPKPDEASAPAVEVKATTADATTDGAAAAPIDDTKPETTSDSHPAAEEPAATSVGEPATSEKDGDNAEEKDTGTEAGNDANGVPKSNGRRKSTSGEKGGKKQLKSKKSMANLNLDVTPGTYWWARMKGYAAWPVIICDEAMLPESLLTKRPVSAIRPDGTYREDFADNGKNVRDRRYPVMFLGTNEFAWQVNTELTRLDLEDVKRAVDNNDQGKKAKNLWEAWKVASEGHTLEYFKQLLMDHEKAMAEDAQERAAKEAEKAEKAEKAAKKARRKSKGGDDDVEMEDAAGSSDSASKKSAKKRKNDAEGNDEKPAKTPKTKLKVNGPKTPAESSATKTKKTPASKAKNSKKVEESATPKVVEEELTPEQKFEKRSKAILYLRHRLQKGFLTRDQTPKEEEMQQMAEYFTQLESHQDLEEKIIKDTKINKVLKAIIKLDSIPKEEVYNFKKRSADLLNAWGKNASGDAKPNGVEAKEDTAEAKSDKATTEEPKTEGPKTEEPKPEEPKAEPRAEEASKDVEMKDAEDTPAETKAEETKADEPKVEDAKAAEPGDVAMEDAKDPEKPAAATTEVAKEGDKVEEKSAEATAAS</sequence>
<dbReference type="SMART" id="SM00293">
    <property type="entry name" value="PWWP"/>
    <property type="match status" value="1"/>
</dbReference>
<evidence type="ECO:0000313" key="4">
    <source>
        <dbReference type="Proteomes" id="UP000325902"/>
    </source>
</evidence>
<evidence type="ECO:0000313" key="3">
    <source>
        <dbReference type="EMBL" id="KAB2571349.1"/>
    </source>
</evidence>
<dbReference type="Gene3D" id="2.30.30.140">
    <property type="match status" value="1"/>
</dbReference>
<comment type="caution">
    <text evidence="3">The sequence shown here is derived from an EMBL/GenBank/DDBJ whole genome shotgun (WGS) entry which is preliminary data.</text>
</comment>
<dbReference type="PROSITE" id="PS50812">
    <property type="entry name" value="PWWP"/>
    <property type="match status" value="1"/>
</dbReference>
<dbReference type="Proteomes" id="UP000325902">
    <property type="component" value="Unassembled WGS sequence"/>
</dbReference>
<keyword evidence="4" id="KW-1185">Reference proteome</keyword>